<dbReference type="Gene3D" id="3.90.920.10">
    <property type="entry name" value="DNA primase, PRIM domain"/>
    <property type="match status" value="1"/>
</dbReference>
<dbReference type="EMBL" id="ARQD01000007">
    <property type="protein sequence ID" value="KIX84866.1"/>
    <property type="molecule type" value="Genomic_DNA"/>
</dbReference>
<evidence type="ECO:0000313" key="3">
    <source>
        <dbReference type="Proteomes" id="UP000032214"/>
    </source>
</evidence>
<evidence type="ECO:0000313" key="2">
    <source>
        <dbReference type="EMBL" id="KIX84866.1"/>
    </source>
</evidence>
<name>A0A0D2JD43_9BACT</name>
<gene>
    <name evidence="2" type="ORF">J120_05070</name>
</gene>
<organism evidence="2 3">
    <name type="scientific">candidate division TM6 bacterium JCVI TM6SC1</name>
    <dbReference type="NCBI Taxonomy" id="1306947"/>
    <lineage>
        <taxon>Bacteria</taxon>
        <taxon>Candidatus Babelota</taxon>
        <taxon>Vermiphilus</taxon>
    </lineage>
</organism>
<proteinExistence type="predicted"/>
<dbReference type="Proteomes" id="UP000032214">
    <property type="component" value="Unassembled WGS sequence"/>
</dbReference>
<dbReference type="eggNOG" id="COG3285">
    <property type="taxonomic scope" value="Bacteria"/>
</dbReference>
<dbReference type="CDD" id="cd04861">
    <property type="entry name" value="LigD_Pol_like"/>
    <property type="match status" value="1"/>
</dbReference>
<dbReference type="AlphaFoldDB" id="A0A0D2JD43"/>
<reference evidence="2 3" key="1">
    <citation type="journal article" date="2013" name="Proc. Natl. Acad. Sci. U.S.A.">
        <title>Candidate phylum TM6 genome recovered from a hospital sink biofilm provides genomic insights into this uncultivated phylum.</title>
        <authorList>
            <person name="McLean J.S."/>
            <person name="Lombardo M.J."/>
            <person name="Badger J.H."/>
            <person name="Edlund A."/>
            <person name="Novotny M."/>
            <person name="Yee-Greenbaum J."/>
            <person name="Vyahhi N."/>
            <person name="Hall A.P."/>
            <person name="Yang Y."/>
            <person name="Dupont C.L."/>
            <person name="Ziegler M.G."/>
            <person name="Chitsaz H."/>
            <person name="Allen A.E."/>
            <person name="Yooseph S."/>
            <person name="Tesler G."/>
            <person name="Pevzner P.A."/>
            <person name="Friedman R.M."/>
            <person name="Nealson K.H."/>
            <person name="Venter J.C."/>
            <person name="Lasken R.S."/>
        </authorList>
    </citation>
    <scope>NUCLEOTIDE SEQUENCE [LARGE SCALE GENOMIC DNA]</scope>
    <source>
        <strain evidence="2 3">TM6SC1</strain>
    </source>
</reference>
<feature type="domain" description="DNA ligase D polymerase" evidence="1">
    <location>
        <begin position="24"/>
        <end position="277"/>
    </location>
</feature>
<dbReference type="STRING" id="1306947.J120_05070"/>
<comment type="caution">
    <text evidence="2">The sequence shown here is derived from an EMBL/GenBank/DDBJ whole genome shotgun (WGS) entry which is preliminary data.</text>
</comment>
<dbReference type="InterPro" id="IPR014145">
    <property type="entry name" value="LigD_pol_dom"/>
</dbReference>
<sequence>MKVGNRIIEITHPDKIMFSDPTITKKEVIDYYHAIAKYMVPFLKDRVLTVQAFPEGVMHQGFYQKNVQSHYLSWIPTITIDKKDGGSTQYAIGINQAELVYLANQNCVVFHPWLSRVDKLDFPDKIVFDLDPSIDDFSAVQHAALVAKHVLEECGLVPFVMTTGSRGMHVVTPLRRLYTFEQVSDIARIIAERIVSYDPQTFTVEIRKDARKSKVFIDSLRNNSGATAVCPYSLRPRPGAPVATPITWAQATDKTLTSQQYNLYTVGHKLKKDGCAWKDFKRYAQTLVKACRALNTKMTDRIN</sequence>
<evidence type="ECO:0000259" key="1">
    <source>
        <dbReference type="Pfam" id="PF21686"/>
    </source>
</evidence>
<dbReference type="PANTHER" id="PTHR42705">
    <property type="entry name" value="BIFUNCTIONAL NON-HOMOLOGOUS END JOINING PROTEIN LIGD"/>
    <property type="match status" value="1"/>
</dbReference>
<dbReference type="NCBIfam" id="TIGR02778">
    <property type="entry name" value="ligD_pol"/>
    <property type="match status" value="1"/>
</dbReference>
<dbReference type="InterPro" id="IPR052171">
    <property type="entry name" value="NHEJ_LigD"/>
</dbReference>
<dbReference type="PANTHER" id="PTHR42705:SF2">
    <property type="entry name" value="BIFUNCTIONAL NON-HOMOLOGOUS END JOINING PROTEIN LIGD"/>
    <property type="match status" value="1"/>
</dbReference>
<accession>A0A0D2JD43</accession>
<dbReference type="Pfam" id="PF21686">
    <property type="entry name" value="LigD_Prim-Pol"/>
    <property type="match status" value="1"/>
</dbReference>
<protein>
    <recommendedName>
        <fullName evidence="1">DNA ligase D polymerase domain-containing protein</fullName>
    </recommendedName>
</protein>
<keyword evidence="3" id="KW-1185">Reference proteome</keyword>